<keyword evidence="1" id="KW-0175">Coiled coil</keyword>
<protein>
    <recommendedName>
        <fullName evidence="5">Outer membrane protein</fullName>
    </recommendedName>
</protein>
<feature type="coiled-coil region" evidence="1">
    <location>
        <begin position="1013"/>
        <end position="1040"/>
    </location>
</feature>
<feature type="signal peptide" evidence="2">
    <location>
        <begin position="1"/>
        <end position="19"/>
    </location>
</feature>
<gene>
    <name evidence="3" type="ORF">DB721_06010</name>
</gene>
<proteinExistence type="predicted"/>
<reference evidence="3 4" key="1">
    <citation type="submission" date="2018-04" db="EMBL/GenBank/DDBJ databases">
        <title>Complete genome sequences of Helicobacter pylori.</title>
        <authorList>
            <person name="Palau M."/>
            <person name="Minana-Galbis D."/>
        </authorList>
    </citation>
    <scope>NUCLEOTIDE SEQUENCE [LARGE SCALE GENOMIC DNA]</scope>
    <source>
        <strain evidence="3 4">B518</strain>
    </source>
</reference>
<keyword evidence="2" id="KW-0732">Signal</keyword>
<accession>A0A7Z6SR54</accession>
<dbReference type="InterPro" id="IPR002718">
    <property type="entry name" value="OMP_Helicobacter"/>
</dbReference>
<name>A0A7Z6SR54_HELPX</name>
<evidence type="ECO:0000256" key="1">
    <source>
        <dbReference type="SAM" id="Coils"/>
    </source>
</evidence>
<sequence length="1233" mass="131843">MIKKTKKFILFFLVSSLLAEDNGWYMSVGYQIGGTQQFINNKQLLANENIINSVTQSAINIAGPTTGLITLSSQSVIDALGYGVSNTVGNQLEGISNILNQIGKRKDFYSSRQISSISQQIIGLKGSSDPLKAHSSQITAKLLSNTQSAFDQGIALSTSIISSVNSLNPSNNTKEVKAQLQNTAQSMAELLQQIENSITKTTSTTYAQSLLTNLTDAVNASSNNTAYVSALVNALNTLGVGVFPTTTSTHVVLNPPGQVVFYPTNSLLGSTSSNSNNQQQYNNTLLMNTLQGELTTNNQNNPNGCTNQVQCLEQFIQNLAPLAATPTSNNQANQQVQAIAQKLQSVAINTLDNNAINNTTYNLNNLHNALNFQAYESTIEQYNNALKQISWISFTEPKNLLKNTSNNYQIGTVTNAQGQNISAYDCMTATGSLSSDASSGISCSATSSTSNTNGSTNSFDNSLVATSKIQTINGKEQIGVNSFNLVSQVWSVYNSLKTSEENLQKNAKILCANGTQSGTSSCGNSGGLSISGNAQLQNILSSTNGTTTTAQAKSNAPKKAMVVVNNEEEAKTTNLAQNSGPTTQSPNSTVMGALNTVLQNVSNFQQSIQSAFQSQSSNIQAWANALYNTSNPNGNQLQNLTTTNNQDLHIQLRANFYQFINTIDQQTPTSVQAMIAQSQQTQQTSGATNTNSPCASGMNGSNNTNWCYQQWSDSKAYYSGLQNALGYQTQATTQSGSSGGNTITYNVQQITLTSGGLLNQIITNLKGVNGNGGNNGGSSGGGNSTNQINTAYQMLTDASDGKLGTYDNSNYQTCTNGSNGASGSNCYTPNKQSATSAATATTTDSNLQKVYNDAQKIADIIASSGNNKGVENGLKQFFDALKSSNGTLNSLCANGSSGSSSSTCSGGLINLLGAIPTNGVSDTNNLVNLLTEFIKTAGFIQNNDNNSSSTSLTSAFQAITSAISQGFQSLQNDISPNAILTLLQEITSNTTTIQSFSQTLRQLLGDKTFFMVQQKLIDAMINARNQVQNAQDQANNYGSQPILSQYAASKSTQHGMSNGLGVGIGYKYFFGKARKLGLRHYIFFDYGFSEIGVANQSVKANIFAYGVGTDFLWNLFRRTYNTKALNFGLFAGVQLGGATWLSSLRQQIIDNWGNANDIHSTNFQVALNFGVRTNFAEFKRFAKKFHNQGILSQKSVEFGIKVPLINQAYLSSAGADVSYRRLYTFYINYIMGF</sequence>
<evidence type="ECO:0000256" key="2">
    <source>
        <dbReference type="SAM" id="SignalP"/>
    </source>
</evidence>
<evidence type="ECO:0008006" key="5">
    <source>
        <dbReference type="Google" id="ProtNLM"/>
    </source>
</evidence>
<comment type="caution">
    <text evidence="3">The sequence shown here is derived from an EMBL/GenBank/DDBJ whole genome shotgun (WGS) entry which is preliminary data.</text>
</comment>
<dbReference type="PRINTS" id="PR01776">
    <property type="entry name" value="HPOMPFAMILY"/>
</dbReference>
<dbReference type="EMBL" id="QELB01000091">
    <property type="protein sequence ID" value="RKU93418.1"/>
    <property type="molecule type" value="Genomic_DNA"/>
</dbReference>
<evidence type="ECO:0000313" key="3">
    <source>
        <dbReference type="EMBL" id="RKU93418.1"/>
    </source>
</evidence>
<dbReference type="Pfam" id="PF01856">
    <property type="entry name" value="HP_OMP"/>
    <property type="match status" value="1"/>
</dbReference>
<dbReference type="AlphaFoldDB" id="A0A7Z6SR54"/>
<feature type="chain" id="PRO_5030856070" description="Outer membrane protein" evidence="2">
    <location>
        <begin position="20"/>
        <end position="1233"/>
    </location>
</feature>
<dbReference type="Proteomes" id="UP000272192">
    <property type="component" value="Unassembled WGS sequence"/>
</dbReference>
<evidence type="ECO:0000313" key="4">
    <source>
        <dbReference type="Proteomes" id="UP000272192"/>
    </source>
</evidence>
<organism evidence="3 4">
    <name type="scientific">Helicobacter pylori</name>
    <name type="common">Campylobacter pylori</name>
    <dbReference type="NCBI Taxonomy" id="210"/>
    <lineage>
        <taxon>Bacteria</taxon>
        <taxon>Pseudomonadati</taxon>
        <taxon>Campylobacterota</taxon>
        <taxon>Epsilonproteobacteria</taxon>
        <taxon>Campylobacterales</taxon>
        <taxon>Helicobacteraceae</taxon>
        <taxon>Helicobacter</taxon>
    </lineage>
</organism>